<keyword evidence="2" id="KW-0472">Membrane</keyword>
<dbReference type="GO" id="GO:0007017">
    <property type="term" value="P:microtubule-based process"/>
    <property type="evidence" value="ECO:0007669"/>
    <property type="project" value="InterPro"/>
</dbReference>
<evidence type="ECO:0000256" key="2">
    <source>
        <dbReference type="SAM" id="Phobius"/>
    </source>
</evidence>
<dbReference type="GO" id="GO:0005874">
    <property type="term" value="C:microtubule"/>
    <property type="evidence" value="ECO:0007669"/>
    <property type="project" value="UniProtKB-KW"/>
</dbReference>
<keyword evidence="1" id="KW-0243">Dynein</keyword>
<evidence type="ECO:0000256" key="1">
    <source>
        <dbReference type="RuleBase" id="RU365010"/>
    </source>
</evidence>
<feature type="transmembrane region" description="Helical" evidence="2">
    <location>
        <begin position="64"/>
        <end position="87"/>
    </location>
</feature>
<dbReference type="AlphaFoldDB" id="A0AAW2URU2"/>
<evidence type="ECO:0000313" key="3">
    <source>
        <dbReference type="EMBL" id="KAL0419497.1"/>
    </source>
</evidence>
<keyword evidence="2" id="KW-1133">Transmembrane helix</keyword>
<dbReference type="PANTHER" id="PTHR11886">
    <property type="entry name" value="DYNEIN LIGHT CHAIN"/>
    <property type="match status" value="1"/>
</dbReference>
<gene>
    <name evidence="3" type="ORF">Sradi_1363200</name>
</gene>
<keyword evidence="1" id="KW-0493">Microtubule</keyword>
<keyword evidence="1" id="KW-0206">Cytoskeleton</keyword>
<proteinExistence type="inferred from homology"/>
<protein>
    <recommendedName>
        <fullName evidence="1">Dynein light chain</fullName>
    </recommendedName>
</protein>
<dbReference type="Gene3D" id="3.30.740.10">
    <property type="entry name" value="Protein Inhibitor Of Neuronal Nitric Oxide Synthase"/>
    <property type="match status" value="2"/>
</dbReference>
<comment type="caution">
    <text evidence="3">The sequence shown here is derived from an EMBL/GenBank/DDBJ whole genome shotgun (WGS) entry which is preliminary data.</text>
</comment>
<name>A0AAW2URU2_SESRA</name>
<organism evidence="3">
    <name type="scientific">Sesamum radiatum</name>
    <name type="common">Black benniseed</name>
    <dbReference type="NCBI Taxonomy" id="300843"/>
    <lineage>
        <taxon>Eukaryota</taxon>
        <taxon>Viridiplantae</taxon>
        <taxon>Streptophyta</taxon>
        <taxon>Embryophyta</taxon>
        <taxon>Tracheophyta</taxon>
        <taxon>Spermatophyta</taxon>
        <taxon>Magnoliopsida</taxon>
        <taxon>eudicotyledons</taxon>
        <taxon>Gunneridae</taxon>
        <taxon>Pentapetalae</taxon>
        <taxon>asterids</taxon>
        <taxon>lamiids</taxon>
        <taxon>Lamiales</taxon>
        <taxon>Pedaliaceae</taxon>
        <taxon>Sesamum</taxon>
    </lineage>
</organism>
<dbReference type="GO" id="GO:0005868">
    <property type="term" value="C:cytoplasmic dynein complex"/>
    <property type="evidence" value="ECO:0007669"/>
    <property type="project" value="TreeGrafter"/>
</dbReference>
<sequence>MSDDSTITSAVQFRGKKVDVKIVEMKRGMVDEAINIAVDALSKFSAHQDVAEYMKKMFDKIYGAPWHCIIGHYFVFVLFILFLDACLGLRLQQPRLVYPSVYIHCSYVSHEKDGFIYFYVDHTAVLLYKSGVIVRRVDVSQGTAINKHCRCSLTSHCNFIRYSS</sequence>
<keyword evidence="2" id="KW-0812">Transmembrane</keyword>
<keyword evidence="1" id="KW-0505">Motor protein</keyword>
<dbReference type="SMART" id="SM01375">
    <property type="entry name" value="Dynein_light"/>
    <property type="match status" value="1"/>
</dbReference>
<dbReference type="SUPFAM" id="SSF54648">
    <property type="entry name" value="DLC"/>
    <property type="match status" value="2"/>
</dbReference>
<reference evidence="3" key="1">
    <citation type="submission" date="2020-06" db="EMBL/GenBank/DDBJ databases">
        <authorList>
            <person name="Li T."/>
            <person name="Hu X."/>
            <person name="Zhang T."/>
            <person name="Song X."/>
            <person name="Zhang H."/>
            <person name="Dai N."/>
            <person name="Sheng W."/>
            <person name="Hou X."/>
            <person name="Wei L."/>
        </authorList>
    </citation>
    <scope>NUCLEOTIDE SEQUENCE</scope>
    <source>
        <strain evidence="3">G02</strain>
        <tissue evidence="3">Leaf</tissue>
    </source>
</reference>
<keyword evidence="1" id="KW-0963">Cytoplasm</keyword>
<dbReference type="InterPro" id="IPR037177">
    <property type="entry name" value="DLC_sf"/>
</dbReference>
<reference evidence="3" key="2">
    <citation type="journal article" date="2024" name="Plant">
        <title>Genomic evolution and insights into agronomic trait innovations of Sesamum species.</title>
        <authorList>
            <person name="Miao H."/>
            <person name="Wang L."/>
            <person name="Qu L."/>
            <person name="Liu H."/>
            <person name="Sun Y."/>
            <person name="Le M."/>
            <person name="Wang Q."/>
            <person name="Wei S."/>
            <person name="Zheng Y."/>
            <person name="Lin W."/>
            <person name="Duan Y."/>
            <person name="Cao H."/>
            <person name="Xiong S."/>
            <person name="Wang X."/>
            <person name="Wei L."/>
            <person name="Li C."/>
            <person name="Ma Q."/>
            <person name="Ju M."/>
            <person name="Zhao R."/>
            <person name="Li G."/>
            <person name="Mu C."/>
            <person name="Tian Q."/>
            <person name="Mei H."/>
            <person name="Zhang T."/>
            <person name="Gao T."/>
            <person name="Zhang H."/>
        </authorList>
    </citation>
    <scope>NUCLEOTIDE SEQUENCE</scope>
    <source>
        <strain evidence="3">G02</strain>
    </source>
</reference>
<accession>A0AAW2URU2</accession>
<dbReference type="GO" id="GO:0045505">
    <property type="term" value="F:dynein intermediate chain binding"/>
    <property type="evidence" value="ECO:0007669"/>
    <property type="project" value="TreeGrafter"/>
</dbReference>
<dbReference type="Pfam" id="PF01221">
    <property type="entry name" value="Dynein_light"/>
    <property type="match status" value="1"/>
</dbReference>
<dbReference type="EMBL" id="JACGWJ010000005">
    <property type="protein sequence ID" value="KAL0419497.1"/>
    <property type="molecule type" value="Genomic_DNA"/>
</dbReference>
<dbReference type="PANTHER" id="PTHR11886:SF35">
    <property type="entry name" value="DYNEIN LIGHT CHAIN"/>
    <property type="match status" value="1"/>
</dbReference>
<comment type="subcellular location">
    <subcellularLocation>
        <location evidence="1">Cytoplasm</location>
        <location evidence="1">Cytoskeleton</location>
    </subcellularLocation>
</comment>
<dbReference type="InterPro" id="IPR001372">
    <property type="entry name" value="Dynein_light_chain_typ-1/2"/>
</dbReference>
<comment type="similarity">
    <text evidence="1">Belongs to the dynein light chain family.</text>
</comment>